<dbReference type="AlphaFoldDB" id="A0A0E0R965"/>
<feature type="region of interest" description="Disordered" evidence="1">
    <location>
        <begin position="1"/>
        <end position="92"/>
    </location>
</feature>
<evidence type="ECO:0000313" key="3">
    <source>
        <dbReference type="Proteomes" id="UP000008022"/>
    </source>
</evidence>
<organism evidence="2 3">
    <name type="scientific">Oryza rufipogon</name>
    <name type="common">Brownbeard rice</name>
    <name type="synonym">Asian wild rice</name>
    <dbReference type="NCBI Taxonomy" id="4529"/>
    <lineage>
        <taxon>Eukaryota</taxon>
        <taxon>Viridiplantae</taxon>
        <taxon>Streptophyta</taxon>
        <taxon>Embryophyta</taxon>
        <taxon>Tracheophyta</taxon>
        <taxon>Spermatophyta</taxon>
        <taxon>Magnoliopsida</taxon>
        <taxon>Liliopsida</taxon>
        <taxon>Poales</taxon>
        <taxon>Poaceae</taxon>
        <taxon>BOP clade</taxon>
        <taxon>Oryzoideae</taxon>
        <taxon>Oryzeae</taxon>
        <taxon>Oryzinae</taxon>
        <taxon>Oryza</taxon>
    </lineage>
</organism>
<sequence>MARAGSGGIHGGVVGRGGGDLGFCEVAREDDGDAEEAERSATGRSGAESGWGEATKWKMGNQKHTLTGMWASGQWSSGPTCRSQRAMRLDLK</sequence>
<evidence type="ECO:0000313" key="2">
    <source>
        <dbReference type="EnsemblPlants" id="ORUFI11G16490.1"/>
    </source>
</evidence>
<feature type="compositionally biased region" description="Gly residues" evidence="1">
    <location>
        <begin position="1"/>
        <end position="21"/>
    </location>
</feature>
<dbReference type="Gramene" id="ORUFI11G16490.1">
    <property type="protein sequence ID" value="ORUFI11G16490.1"/>
    <property type="gene ID" value="ORUFI11G16490"/>
</dbReference>
<reference evidence="3" key="1">
    <citation type="submission" date="2013-06" db="EMBL/GenBank/DDBJ databases">
        <authorList>
            <person name="Zhao Q."/>
        </authorList>
    </citation>
    <scope>NUCLEOTIDE SEQUENCE</scope>
    <source>
        <strain evidence="3">cv. W1943</strain>
    </source>
</reference>
<dbReference type="OMA" id="WGEATKW"/>
<name>A0A0E0R965_ORYRU</name>
<reference evidence="2" key="2">
    <citation type="submission" date="2015-06" db="UniProtKB">
        <authorList>
            <consortium name="EnsemblPlants"/>
        </authorList>
    </citation>
    <scope>IDENTIFICATION</scope>
</reference>
<feature type="compositionally biased region" description="Polar residues" evidence="1">
    <location>
        <begin position="73"/>
        <end position="83"/>
    </location>
</feature>
<protein>
    <submittedName>
        <fullName evidence="2">Uncharacterized protein</fullName>
    </submittedName>
</protein>
<dbReference type="Proteomes" id="UP000008022">
    <property type="component" value="Unassembled WGS sequence"/>
</dbReference>
<dbReference type="HOGENOM" id="CLU_2417114_0_0_1"/>
<accession>A0A0E0R965</accession>
<evidence type="ECO:0000256" key="1">
    <source>
        <dbReference type="SAM" id="MobiDB-lite"/>
    </source>
</evidence>
<dbReference type="EnsemblPlants" id="ORUFI11G16490.1">
    <property type="protein sequence ID" value="ORUFI11G16490.1"/>
    <property type="gene ID" value="ORUFI11G16490"/>
</dbReference>
<keyword evidence="3" id="KW-1185">Reference proteome</keyword>
<proteinExistence type="predicted"/>